<gene>
    <name evidence="1" type="ORF">GF1_16010</name>
</gene>
<proteinExistence type="predicted"/>
<sequence length="118" mass="13335">MHRHGLVEVYAAGVDSSTIEANASLRRKDSDASYREYVKELMREAGEDPTGSAAVVRFDKKRPNKTLSNRDWQSETDPDARITRMKDGTTLLAYKSEYAVDLKTGAHQYQPTPYHLNS</sequence>
<evidence type="ECO:0000313" key="1">
    <source>
        <dbReference type="EMBL" id="BCO09225.1"/>
    </source>
</evidence>
<keyword evidence="2" id="KW-1185">Reference proteome</keyword>
<dbReference type="AlphaFoldDB" id="A0A915U1S4"/>
<dbReference type="Proteomes" id="UP001063350">
    <property type="component" value="Chromosome"/>
</dbReference>
<reference evidence="1" key="1">
    <citation type="submission" date="2020-12" db="EMBL/GenBank/DDBJ databases">
        <title>Desulfobium dissulfuricans gen. nov., sp. nov., a novel mesophilic, sulfate-reducing bacterium isolated from a deep-sea hydrothermal vent.</title>
        <authorList>
            <person name="Hashimoto Y."/>
            <person name="Tame A."/>
            <person name="Sawayama S."/>
            <person name="Miyazaki J."/>
            <person name="Takai K."/>
            <person name="Nakagawa S."/>
        </authorList>
    </citation>
    <scope>NUCLEOTIDE SEQUENCE</scope>
    <source>
        <strain evidence="1">GF1</strain>
    </source>
</reference>
<protein>
    <recommendedName>
        <fullName evidence="3">Transposase</fullName>
    </recommendedName>
</protein>
<dbReference type="KEGG" id="ddu:GF1_16010"/>
<accession>A0A915U1S4</accession>
<organism evidence="1 2">
    <name type="scientific">Desulfolithobacter dissulfuricans</name>
    <dbReference type="NCBI Taxonomy" id="2795293"/>
    <lineage>
        <taxon>Bacteria</taxon>
        <taxon>Pseudomonadati</taxon>
        <taxon>Thermodesulfobacteriota</taxon>
        <taxon>Desulfobulbia</taxon>
        <taxon>Desulfobulbales</taxon>
        <taxon>Desulfobulbaceae</taxon>
        <taxon>Desulfolithobacter</taxon>
    </lineage>
</organism>
<evidence type="ECO:0000313" key="2">
    <source>
        <dbReference type="Proteomes" id="UP001063350"/>
    </source>
</evidence>
<name>A0A915U1S4_9BACT</name>
<evidence type="ECO:0008006" key="3">
    <source>
        <dbReference type="Google" id="ProtNLM"/>
    </source>
</evidence>
<dbReference type="EMBL" id="AP024233">
    <property type="protein sequence ID" value="BCO09225.1"/>
    <property type="molecule type" value="Genomic_DNA"/>
</dbReference>